<feature type="signal peptide" evidence="1">
    <location>
        <begin position="1"/>
        <end position="18"/>
    </location>
</feature>
<organism evidence="2 3">
    <name type="scientific">Ameca splendens</name>
    <dbReference type="NCBI Taxonomy" id="208324"/>
    <lineage>
        <taxon>Eukaryota</taxon>
        <taxon>Metazoa</taxon>
        <taxon>Chordata</taxon>
        <taxon>Craniata</taxon>
        <taxon>Vertebrata</taxon>
        <taxon>Euteleostomi</taxon>
        <taxon>Actinopterygii</taxon>
        <taxon>Neopterygii</taxon>
        <taxon>Teleostei</taxon>
        <taxon>Neoteleostei</taxon>
        <taxon>Acanthomorphata</taxon>
        <taxon>Ovalentaria</taxon>
        <taxon>Atherinomorphae</taxon>
        <taxon>Cyprinodontiformes</taxon>
        <taxon>Goodeidae</taxon>
        <taxon>Ameca</taxon>
    </lineage>
</organism>
<dbReference type="EMBL" id="JAHRIP010029303">
    <property type="protein sequence ID" value="MEQ2291681.1"/>
    <property type="molecule type" value="Genomic_DNA"/>
</dbReference>
<accession>A0ABV0YD47</accession>
<keyword evidence="3" id="KW-1185">Reference proteome</keyword>
<comment type="caution">
    <text evidence="2">The sequence shown here is derived from an EMBL/GenBank/DDBJ whole genome shotgun (WGS) entry which is preliminary data.</text>
</comment>
<dbReference type="InterPro" id="IPR013783">
    <property type="entry name" value="Ig-like_fold"/>
</dbReference>
<reference evidence="2 3" key="1">
    <citation type="submission" date="2021-06" db="EMBL/GenBank/DDBJ databases">
        <authorList>
            <person name="Palmer J.M."/>
        </authorList>
    </citation>
    <scope>NUCLEOTIDE SEQUENCE [LARGE SCALE GENOMIC DNA]</scope>
    <source>
        <strain evidence="2 3">AS_MEX2019</strain>
        <tissue evidence="2">Muscle</tissue>
    </source>
</reference>
<feature type="non-terminal residue" evidence="2">
    <location>
        <position position="52"/>
    </location>
</feature>
<dbReference type="InterPro" id="IPR036179">
    <property type="entry name" value="Ig-like_dom_sf"/>
</dbReference>
<evidence type="ECO:0000313" key="2">
    <source>
        <dbReference type="EMBL" id="MEQ2291681.1"/>
    </source>
</evidence>
<dbReference type="Proteomes" id="UP001469553">
    <property type="component" value="Unassembled WGS sequence"/>
</dbReference>
<evidence type="ECO:0000313" key="3">
    <source>
        <dbReference type="Proteomes" id="UP001469553"/>
    </source>
</evidence>
<feature type="chain" id="PRO_5047064691" evidence="1">
    <location>
        <begin position="19"/>
        <end position="52"/>
    </location>
</feature>
<proteinExistence type="predicted"/>
<dbReference type="Gene3D" id="2.60.40.10">
    <property type="entry name" value="Immunoglobulins"/>
    <property type="match status" value="1"/>
</dbReference>
<keyword evidence="1" id="KW-0732">Signal</keyword>
<dbReference type="SUPFAM" id="SSF48726">
    <property type="entry name" value="Immunoglobulin"/>
    <property type="match status" value="1"/>
</dbReference>
<gene>
    <name evidence="2" type="ORF">AMECASPLE_015455</name>
</gene>
<protein>
    <submittedName>
        <fullName evidence="2">Uncharacterized protein</fullName>
    </submittedName>
</protein>
<name>A0ABV0YD47_9TELE</name>
<evidence type="ECO:0000256" key="1">
    <source>
        <dbReference type="SAM" id="SignalP"/>
    </source>
</evidence>
<sequence length="52" mass="5399">MGSVALMMLLTAASGVFCIDLIQPDSKVVQPGQSLTITCQVSGYSLTDSYGT</sequence>